<comment type="caution">
    <text evidence="2">The sequence shown here is derived from an EMBL/GenBank/DDBJ whole genome shotgun (WGS) entry which is preliminary data.</text>
</comment>
<dbReference type="RefSeq" id="WP_169402675.1">
    <property type="nucleotide sequence ID" value="NZ_JAADJU010000004.1"/>
</dbReference>
<dbReference type="EMBL" id="JAADJU010000004">
    <property type="protein sequence ID" value="NMP26981.1"/>
    <property type="molecule type" value="Genomic_DNA"/>
</dbReference>
<keyword evidence="3" id="KW-1185">Reference proteome</keyword>
<organism evidence="2 3">
    <name type="scientific">Rouxiella aceris</name>
    <dbReference type="NCBI Taxonomy" id="2703884"/>
    <lineage>
        <taxon>Bacteria</taxon>
        <taxon>Pseudomonadati</taxon>
        <taxon>Pseudomonadota</taxon>
        <taxon>Gammaproteobacteria</taxon>
        <taxon>Enterobacterales</taxon>
        <taxon>Yersiniaceae</taxon>
        <taxon>Rouxiella</taxon>
    </lineage>
</organism>
<proteinExistence type="predicted"/>
<dbReference type="PROSITE" id="PS51725">
    <property type="entry name" value="ABM"/>
    <property type="match status" value="1"/>
</dbReference>
<reference evidence="2 3" key="1">
    <citation type="submission" date="2020-01" db="EMBL/GenBank/DDBJ databases">
        <authorList>
            <person name="Lee S.D."/>
        </authorList>
    </citation>
    <scope>NUCLEOTIDE SEQUENCE [LARGE SCALE GENOMIC DNA]</scope>
    <source>
        <strain evidence="2 3">SAP-1</strain>
    </source>
</reference>
<reference evidence="2 3" key="2">
    <citation type="submission" date="2020-06" db="EMBL/GenBank/DDBJ databases">
        <title>Polyphasic characterization of a Rahnella strain isolated from tree sap.</title>
        <authorList>
            <person name="Kim I.S."/>
        </authorList>
    </citation>
    <scope>NUCLEOTIDE SEQUENCE [LARGE SCALE GENOMIC DNA]</scope>
    <source>
        <strain evidence="2 3">SAP-1</strain>
    </source>
</reference>
<dbReference type="AlphaFoldDB" id="A0A848MIM5"/>
<dbReference type="InterPro" id="IPR050744">
    <property type="entry name" value="AI-2_Isomerase_LsrG"/>
</dbReference>
<dbReference type="SUPFAM" id="SSF54909">
    <property type="entry name" value="Dimeric alpha+beta barrel"/>
    <property type="match status" value="1"/>
</dbReference>
<name>A0A848MIM5_9GAMM</name>
<dbReference type="InterPro" id="IPR011008">
    <property type="entry name" value="Dimeric_a/b-barrel"/>
</dbReference>
<gene>
    <name evidence="2" type="ORF">GW590_08890</name>
</gene>
<dbReference type="PANTHER" id="PTHR33336">
    <property type="entry name" value="QUINOL MONOOXYGENASE YGIN-RELATED"/>
    <property type="match status" value="1"/>
</dbReference>
<protein>
    <submittedName>
        <fullName evidence="2">Antibiotic biosynthesis monooxygenase</fullName>
    </submittedName>
</protein>
<evidence type="ECO:0000313" key="2">
    <source>
        <dbReference type="EMBL" id="NMP26981.1"/>
    </source>
</evidence>
<accession>A0A848MIM5</accession>
<keyword evidence="2" id="KW-0503">Monooxygenase</keyword>
<keyword evidence="2" id="KW-0560">Oxidoreductase</keyword>
<dbReference type="InterPro" id="IPR007138">
    <property type="entry name" value="ABM_dom"/>
</dbReference>
<sequence>MEVRIVAPLTVKPEFVEEVTQTLLTIVAASREELGCLQYDLHREIGSSNSFIFYERWRSEEAVAQHEDTEHFKHFVSQLEGKLEKIEIKKMKVLA</sequence>
<evidence type="ECO:0000259" key="1">
    <source>
        <dbReference type="PROSITE" id="PS51725"/>
    </source>
</evidence>
<dbReference type="Gene3D" id="3.30.70.100">
    <property type="match status" value="1"/>
</dbReference>
<dbReference type="Pfam" id="PF03992">
    <property type="entry name" value="ABM"/>
    <property type="match status" value="1"/>
</dbReference>
<dbReference type="GO" id="GO:0004497">
    <property type="term" value="F:monooxygenase activity"/>
    <property type="evidence" value="ECO:0007669"/>
    <property type="project" value="UniProtKB-KW"/>
</dbReference>
<dbReference type="Proteomes" id="UP000585363">
    <property type="component" value="Unassembled WGS sequence"/>
</dbReference>
<feature type="domain" description="ABM" evidence="1">
    <location>
        <begin position="3"/>
        <end position="91"/>
    </location>
</feature>
<evidence type="ECO:0000313" key="3">
    <source>
        <dbReference type="Proteomes" id="UP000585363"/>
    </source>
</evidence>
<dbReference type="GO" id="GO:0005829">
    <property type="term" value="C:cytosol"/>
    <property type="evidence" value="ECO:0007669"/>
    <property type="project" value="TreeGrafter"/>
</dbReference>
<dbReference type="PANTHER" id="PTHR33336:SF3">
    <property type="entry name" value="ABM DOMAIN-CONTAINING PROTEIN"/>
    <property type="match status" value="1"/>
</dbReference>